<evidence type="ECO:0000313" key="3">
    <source>
        <dbReference type="EMBL" id="MFC3122931.1"/>
    </source>
</evidence>
<keyword evidence="4" id="KW-1185">Reference proteome</keyword>
<evidence type="ECO:0000256" key="2">
    <source>
        <dbReference type="SAM" id="SignalP"/>
    </source>
</evidence>
<reference evidence="4" key="1">
    <citation type="journal article" date="2019" name="Int. J. Syst. Evol. Microbiol.">
        <title>The Global Catalogue of Microorganisms (GCM) 10K type strain sequencing project: providing services to taxonomists for standard genome sequencing and annotation.</title>
        <authorList>
            <consortium name="The Broad Institute Genomics Platform"/>
            <consortium name="The Broad Institute Genome Sequencing Center for Infectious Disease"/>
            <person name="Wu L."/>
            <person name="Ma J."/>
        </authorList>
    </citation>
    <scope>NUCLEOTIDE SEQUENCE [LARGE SCALE GENOMIC DNA]</scope>
    <source>
        <strain evidence="4">KCTC 52473</strain>
    </source>
</reference>
<name>A0ABV7FUI5_9ALTE</name>
<protein>
    <submittedName>
        <fullName evidence="3">DUF6491 family protein</fullName>
    </submittedName>
</protein>
<dbReference type="RefSeq" id="WP_376921058.1">
    <property type="nucleotide sequence ID" value="NZ_JBHRSW010000039.1"/>
</dbReference>
<dbReference type="Proteomes" id="UP001595478">
    <property type="component" value="Unassembled WGS sequence"/>
</dbReference>
<feature type="signal peptide" evidence="2">
    <location>
        <begin position="1"/>
        <end position="18"/>
    </location>
</feature>
<proteinExistence type="predicted"/>
<dbReference type="EMBL" id="JBHRSW010000039">
    <property type="protein sequence ID" value="MFC3122931.1"/>
    <property type="molecule type" value="Genomic_DNA"/>
</dbReference>
<sequence>MKILATSLAVGASLLLSACVSTEAPLPKFDELLRAETQQDGRACIEQRHIRGFGTLEDSVISIDAIGKEEYYLATTLYQCHSLLTDFRVGFKGAFTELCGGGRDRVITSQESCPIKSIFAFESREAAFAAYQNTLNIRQELREKNKKDKNTKDTESESEAVLIANN</sequence>
<keyword evidence="2" id="KW-0732">Signal</keyword>
<gene>
    <name evidence="3" type="ORF">ACFOHL_15000</name>
</gene>
<dbReference type="Pfam" id="PF20101">
    <property type="entry name" value="DUF6491"/>
    <property type="match status" value="1"/>
</dbReference>
<feature type="region of interest" description="Disordered" evidence="1">
    <location>
        <begin position="142"/>
        <end position="166"/>
    </location>
</feature>
<comment type="caution">
    <text evidence="3">The sequence shown here is derived from an EMBL/GenBank/DDBJ whole genome shotgun (WGS) entry which is preliminary data.</text>
</comment>
<evidence type="ECO:0000313" key="4">
    <source>
        <dbReference type="Proteomes" id="UP001595478"/>
    </source>
</evidence>
<accession>A0ABV7FUI5</accession>
<dbReference type="PROSITE" id="PS51257">
    <property type="entry name" value="PROKAR_LIPOPROTEIN"/>
    <property type="match status" value="1"/>
</dbReference>
<feature type="compositionally biased region" description="Basic and acidic residues" evidence="1">
    <location>
        <begin position="142"/>
        <end position="155"/>
    </location>
</feature>
<organism evidence="3 4">
    <name type="scientific">Agaribacter flavus</name>
    <dbReference type="NCBI Taxonomy" id="1902781"/>
    <lineage>
        <taxon>Bacteria</taxon>
        <taxon>Pseudomonadati</taxon>
        <taxon>Pseudomonadota</taxon>
        <taxon>Gammaproteobacteria</taxon>
        <taxon>Alteromonadales</taxon>
        <taxon>Alteromonadaceae</taxon>
        <taxon>Agaribacter</taxon>
    </lineage>
</organism>
<dbReference type="InterPro" id="IPR045500">
    <property type="entry name" value="DUF6491"/>
</dbReference>
<evidence type="ECO:0000256" key="1">
    <source>
        <dbReference type="SAM" id="MobiDB-lite"/>
    </source>
</evidence>
<feature type="chain" id="PRO_5046398303" evidence="2">
    <location>
        <begin position="19"/>
        <end position="166"/>
    </location>
</feature>